<dbReference type="Pfam" id="PF00724">
    <property type="entry name" value="Oxidored_FMN"/>
    <property type="match status" value="1"/>
</dbReference>
<name>A0A6P1MF47_9BACT</name>
<evidence type="ECO:0000256" key="2">
    <source>
        <dbReference type="ARBA" id="ARBA00023002"/>
    </source>
</evidence>
<dbReference type="EMBL" id="CP047593">
    <property type="protein sequence ID" value="QHI70628.1"/>
    <property type="molecule type" value="Genomic_DNA"/>
</dbReference>
<gene>
    <name evidence="4" type="ORF">GT409_14660</name>
</gene>
<keyword evidence="1" id="KW-0285">Flavoprotein</keyword>
<keyword evidence="5" id="KW-1185">Reference proteome</keyword>
<evidence type="ECO:0000256" key="1">
    <source>
        <dbReference type="ARBA" id="ARBA00022630"/>
    </source>
</evidence>
<sequence>MTDFRRFDLKTYDDLRGDLDALNLELPISENLDVLAEKVNVGGHVLPNRFVIQPMEGVDGNPVTGAPTELTDRRYRRFAEGGSGLIWAEAVSVVPDGCSNAKQMRITEENLDSYKKLVDDTKTAARNAFGHELRFVVQLTHSGRFSRPGGVVKPLKVQHNPFLDEKLGMTDIEPVSDDYLDHLQDDFVKAAQLAARAGFDGVDMKAVHGYLIAELLGAHTREGKYGGSYENRTRFLRETAQRMMDELPESTFVTSRTTVLEPCPYPYGWGVLPEIGKNWEVDLTEPKRLMKECFEMGMPMFNVSVGFPRFQPYMNRPHDNSLVGEGNPPEYPLVGVARFQQTVRDMQKSLPECPVPTAGLAWLRHLLPQVAAGLIEEGWCSLIGMGRGAFAYPDLVRDILEKGVMAPEKCCTTCSMCTQIMKDGVGCGGCVIRDKEIYGPELKKGRLAAKEKGLA</sequence>
<evidence type="ECO:0000259" key="3">
    <source>
        <dbReference type="Pfam" id="PF00724"/>
    </source>
</evidence>
<organism evidence="4 5">
    <name type="scientific">Tichowtungia aerotolerans</name>
    <dbReference type="NCBI Taxonomy" id="2697043"/>
    <lineage>
        <taxon>Bacteria</taxon>
        <taxon>Pseudomonadati</taxon>
        <taxon>Kiritimatiellota</taxon>
        <taxon>Tichowtungiia</taxon>
        <taxon>Tichowtungiales</taxon>
        <taxon>Tichowtungiaceae</taxon>
        <taxon>Tichowtungia</taxon>
    </lineage>
</organism>
<dbReference type="SUPFAM" id="SSF51395">
    <property type="entry name" value="FMN-linked oxidoreductases"/>
    <property type="match status" value="1"/>
</dbReference>
<dbReference type="AlphaFoldDB" id="A0A6P1MF47"/>
<evidence type="ECO:0000313" key="4">
    <source>
        <dbReference type="EMBL" id="QHI70628.1"/>
    </source>
</evidence>
<dbReference type="InterPro" id="IPR013785">
    <property type="entry name" value="Aldolase_TIM"/>
</dbReference>
<dbReference type="InterPro" id="IPR001155">
    <property type="entry name" value="OxRdtase_FMN_N"/>
</dbReference>
<feature type="domain" description="NADH:flavin oxidoreductase/NADH oxidase N-terminal" evidence="3">
    <location>
        <begin position="39"/>
        <end position="257"/>
    </location>
</feature>
<dbReference type="GO" id="GO:0010181">
    <property type="term" value="F:FMN binding"/>
    <property type="evidence" value="ECO:0007669"/>
    <property type="project" value="InterPro"/>
</dbReference>
<reference evidence="4 5" key="1">
    <citation type="submission" date="2020-01" db="EMBL/GenBank/DDBJ databases">
        <title>Ponticoccus aerotolerans gen. nov., sp. nov., an anaerobic bacterium and proposal of Ponticoccusceae fam. nov., Ponticoccusles ord. nov. and Ponticoccuse classis nov. in the phylum Kiritimatiellaeota.</title>
        <authorList>
            <person name="Zhou L.Y."/>
            <person name="Du Z.J."/>
        </authorList>
    </citation>
    <scope>NUCLEOTIDE SEQUENCE [LARGE SCALE GENOMIC DNA]</scope>
    <source>
        <strain evidence="4 5">S-5007</strain>
    </source>
</reference>
<dbReference type="Proteomes" id="UP000464954">
    <property type="component" value="Chromosome"/>
</dbReference>
<keyword evidence="2" id="KW-0560">Oxidoreductase</keyword>
<protein>
    <submittedName>
        <fullName evidence="4">Flavin oxidoreductase/NADH oxidase</fullName>
    </submittedName>
</protein>
<dbReference type="PANTHER" id="PTHR43656">
    <property type="entry name" value="BINDING OXIDOREDUCTASE, PUTATIVE (AFU_ORTHOLOGUE AFUA_2G08260)-RELATED"/>
    <property type="match status" value="1"/>
</dbReference>
<accession>A0A6P1MF47</accession>
<dbReference type="RefSeq" id="WP_160629802.1">
    <property type="nucleotide sequence ID" value="NZ_CP047593.1"/>
</dbReference>
<dbReference type="PANTHER" id="PTHR43656:SF2">
    <property type="entry name" value="BINDING OXIDOREDUCTASE, PUTATIVE (AFU_ORTHOLOGUE AFUA_2G08260)-RELATED"/>
    <property type="match status" value="1"/>
</dbReference>
<evidence type="ECO:0000313" key="5">
    <source>
        <dbReference type="Proteomes" id="UP000464954"/>
    </source>
</evidence>
<dbReference type="InterPro" id="IPR051799">
    <property type="entry name" value="NADH_flavin_oxidoreductase"/>
</dbReference>
<proteinExistence type="predicted"/>
<dbReference type="KEGG" id="taer:GT409_14660"/>
<dbReference type="GO" id="GO:0016491">
    <property type="term" value="F:oxidoreductase activity"/>
    <property type="evidence" value="ECO:0007669"/>
    <property type="project" value="UniProtKB-KW"/>
</dbReference>
<dbReference type="Gene3D" id="3.20.20.70">
    <property type="entry name" value="Aldolase class I"/>
    <property type="match status" value="1"/>
</dbReference>